<keyword evidence="2" id="KW-1133">Transmembrane helix</keyword>
<evidence type="ECO:0000256" key="2">
    <source>
        <dbReference type="SAM" id="Phobius"/>
    </source>
</evidence>
<dbReference type="EMBL" id="JAJAQC010000005">
    <property type="protein sequence ID" value="MDA0563678.1"/>
    <property type="molecule type" value="Genomic_DNA"/>
</dbReference>
<keyword evidence="2" id="KW-0812">Transmembrane</keyword>
<protein>
    <submittedName>
        <fullName evidence="3">Uncharacterized protein</fullName>
    </submittedName>
</protein>
<proteinExistence type="predicted"/>
<feature type="transmembrane region" description="Helical" evidence="2">
    <location>
        <begin position="59"/>
        <end position="80"/>
    </location>
</feature>
<evidence type="ECO:0000313" key="4">
    <source>
        <dbReference type="Proteomes" id="UP001140076"/>
    </source>
</evidence>
<feature type="region of interest" description="Disordered" evidence="1">
    <location>
        <begin position="99"/>
        <end position="127"/>
    </location>
</feature>
<evidence type="ECO:0000256" key="1">
    <source>
        <dbReference type="SAM" id="MobiDB-lite"/>
    </source>
</evidence>
<evidence type="ECO:0000313" key="3">
    <source>
        <dbReference type="EMBL" id="MDA0563678.1"/>
    </source>
</evidence>
<reference evidence="3" key="1">
    <citation type="submission" date="2021-10" db="EMBL/GenBank/DDBJ databases">
        <title>Streptomonospora sp. nov., isolated from mangrove soil.</title>
        <authorList>
            <person name="Chen X."/>
            <person name="Ge X."/>
            <person name="Liu W."/>
        </authorList>
    </citation>
    <scope>NUCLEOTIDE SEQUENCE</scope>
    <source>
        <strain evidence="3">S1-112</strain>
    </source>
</reference>
<dbReference type="RefSeq" id="WP_270070952.1">
    <property type="nucleotide sequence ID" value="NZ_JAJAQC010000005.1"/>
</dbReference>
<feature type="compositionally biased region" description="Acidic residues" evidence="1">
    <location>
        <begin position="118"/>
        <end position="127"/>
    </location>
</feature>
<name>A0A9X3NI94_9ACTN</name>
<feature type="transmembrane region" description="Helical" evidence="2">
    <location>
        <begin position="20"/>
        <end position="38"/>
    </location>
</feature>
<dbReference type="AlphaFoldDB" id="A0A9X3NI94"/>
<keyword evidence="4" id="KW-1185">Reference proteome</keyword>
<dbReference type="Proteomes" id="UP001140076">
    <property type="component" value="Unassembled WGS sequence"/>
</dbReference>
<gene>
    <name evidence="3" type="ORF">LG943_04930</name>
</gene>
<sequence length="262" mass="29428">MLVMLGRAEFIGRGNELLGYVAGLGVLVGVLALVIIGGRMIHANFTGDPWIAARGMADLPYVVLGVVLLIGSGTLAANLLQGSIHQTDQDISEVIDQAGEGQRDIEQETRPGCLPRPEDDEADDPFVCPDDDDWEDLSTTIPVQGDNDPRCRNDDDEQVNCYEYCYVQPMSPIQHSPCLSQDFRSEDWIWADYACPVLDPEPRSEAPNCPDGPMPDDAPEDVAWTTEWAYRQYACEHYREWVNDQREDPDRYCDPNTDEQYR</sequence>
<organism evidence="3 4">
    <name type="scientific">Streptomonospora mangrovi</name>
    <dbReference type="NCBI Taxonomy" id="2883123"/>
    <lineage>
        <taxon>Bacteria</taxon>
        <taxon>Bacillati</taxon>
        <taxon>Actinomycetota</taxon>
        <taxon>Actinomycetes</taxon>
        <taxon>Streptosporangiales</taxon>
        <taxon>Nocardiopsidaceae</taxon>
        <taxon>Streptomonospora</taxon>
    </lineage>
</organism>
<accession>A0A9X3NI94</accession>
<keyword evidence="2" id="KW-0472">Membrane</keyword>
<comment type="caution">
    <text evidence="3">The sequence shown here is derived from an EMBL/GenBank/DDBJ whole genome shotgun (WGS) entry which is preliminary data.</text>
</comment>